<dbReference type="GO" id="GO:0004659">
    <property type="term" value="F:prenyltransferase activity"/>
    <property type="evidence" value="ECO:0007669"/>
    <property type="project" value="InterPro"/>
</dbReference>
<dbReference type="GO" id="GO:0008299">
    <property type="term" value="P:isoprenoid biosynthetic process"/>
    <property type="evidence" value="ECO:0007669"/>
    <property type="project" value="InterPro"/>
</dbReference>
<dbReference type="PROSITE" id="PS00723">
    <property type="entry name" value="POLYPRENYL_SYNTHASE_1"/>
    <property type="match status" value="1"/>
</dbReference>
<dbReference type="EMBL" id="BARU01037852">
    <property type="protein sequence ID" value="GAH78267.1"/>
    <property type="molecule type" value="Genomic_DNA"/>
</dbReference>
<feature type="non-terminal residue" evidence="6">
    <location>
        <position position="247"/>
    </location>
</feature>
<keyword evidence="3" id="KW-0808">Transferase</keyword>
<dbReference type="SFLD" id="SFLDS00005">
    <property type="entry name" value="Isoprenoid_Synthase_Type_I"/>
    <property type="match status" value="1"/>
</dbReference>
<evidence type="ECO:0000313" key="6">
    <source>
        <dbReference type="EMBL" id="GAH78267.1"/>
    </source>
</evidence>
<dbReference type="InterPro" id="IPR033749">
    <property type="entry name" value="Polyprenyl_synt_CS"/>
</dbReference>
<accession>X1I990</accession>
<dbReference type="InterPro" id="IPR008949">
    <property type="entry name" value="Isoprenoid_synthase_dom_sf"/>
</dbReference>
<evidence type="ECO:0000256" key="5">
    <source>
        <dbReference type="ARBA" id="ARBA00022842"/>
    </source>
</evidence>
<dbReference type="PROSITE" id="PS00444">
    <property type="entry name" value="POLYPRENYL_SYNTHASE_2"/>
    <property type="match status" value="1"/>
</dbReference>
<gene>
    <name evidence="6" type="ORF">S03H2_58913</name>
</gene>
<evidence type="ECO:0000256" key="2">
    <source>
        <dbReference type="ARBA" id="ARBA00006706"/>
    </source>
</evidence>
<dbReference type="Gene3D" id="1.10.600.10">
    <property type="entry name" value="Farnesyl Diphosphate Synthase"/>
    <property type="match status" value="1"/>
</dbReference>
<name>X1I990_9ZZZZ</name>
<dbReference type="PANTHER" id="PTHR12001:SF69">
    <property type="entry name" value="ALL TRANS-POLYPRENYL-DIPHOSPHATE SYNTHASE PDSS1"/>
    <property type="match status" value="1"/>
</dbReference>
<evidence type="ECO:0000256" key="3">
    <source>
        <dbReference type="ARBA" id="ARBA00022679"/>
    </source>
</evidence>
<sequence length="247" mass="26606">GRWRHGLAGKPWPPKAGEESVVVVSSDLFAIIEDDLALVEEELRRIVENASGLVPVVYRHTLDAGGKRIRPALVLLTAKALGCSNSRLPRLAAATEMVHLASLIHDDVVDGADRRRGRAAANAAWGTRVSVLVGDSLVARIYAELSRYGELETLTALSTAVERMCRAELRHMQVQMVGETLSEAGYYDVVRGKTGSLMAACCEIGARVAEATSMEREALICYGLGVGTTFQITDDLLDMVGDPEMLG</sequence>
<keyword evidence="4" id="KW-0479">Metal-binding</keyword>
<dbReference type="PANTHER" id="PTHR12001">
    <property type="entry name" value="GERANYLGERANYL PYROPHOSPHATE SYNTHASE"/>
    <property type="match status" value="1"/>
</dbReference>
<organism evidence="6">
    <name type="scientific">marine sediment metagenome</name>
    <dbReference type="NCBI Taxonomy" id="412755"/>
    <lineage>
        <taxon>unclassified sequences</taxon>
        <taxon>metagenomes</taxon>
        <taxon>ecological metagenomes</taxon>
    </lineage>
</organism>
<dbReference type="InterPro" id="IPR000092">
    <property type="entry name" value="Polyprenyl_synt"/>
</dbReference>
<dbReference type="GO" id="GO:0046872">
    <property type="term" value="F:metal ion binding"/>
    <property type="evidence" value="ECO:0007669"/>
    <property type="project" value="UniProtKB-KW"/>
</dbReference>
<reference evidence="6" key="1">
    <citation type="journal article" date="2014" name="Front. Microbiol.">
        <title>High frequency of phylogenetically diverse reductive dehalogenase-homologous genes in deep subseafloor sedimentary metagenomes.</title>
        <authorList>
            <person name="Kawai M."/>
            <person name="Futagami T."/>
            <person name="Toyoda A."/>
            <person name="Takaki Y."/>
            <person name="Nishi S."/>
            <person name="Hori S."/>
            <person name="Arai W."/>
            <person name="Tsubouchi T."/>
            <person name="Morono Y."/>
            <person name="Uchiyama I."/>
            <person name="Ito T."/>
            <person name="Fujiyama A."/>
            <person name="Inagaki F."/>
            <person name="Takami H."/>
        </authorList>
    </citation>
    <scope>NUCLEOTIDE SEQUENCE</scope>
    <source>
        <strain evidence="6">Expedition CK06-06</strain>
    </source>
</reference>
<comment type="cofactor">
    <cofactor evidence="1">
        <name>Mg(2+)</name>
        <dbReference type="ChEBI" id="CHEBI:18420"/>
    </cofactor>
</comment>
<keyword evidence="5" id="KW-0460">Magnesium</keyword>
<protein>
    <recommendedName>
        <fullName evidence="7">Polyprenyl synthetase family protein</fullName>
    </recommendedName>
</protein>
<evidence type="ECO:0000256" key="1">
    <source>
        <dbReference type="ARBA" id="ARBA00001946"/>
    </source>
</evidence>
<dbReference type="AlphaFoldDB" id="X1I990"/>
<dbReference type="SUPFAM" id="SSF48576">
    <property type="entry name" value="Terpenoid synthases"/>
    <property type="match status" value="1"/>
</dbReference>
<dbReference type="Pfam" id="PF00348">
    <property type="entry name" value="polyprenyl_synt"/>
    <property type="match status" value="1"/>
</dbReference>
<evidence type="ECO:0008006" key="7">
    <source>
        <dbReference type="Google" id="ProtNLM"/>
    </source>
</evidence>
<feature type="non-terminal residue" evidence="6">
    <location>
        <position position="1"/>
    </location>
</feature>
<proteinExistence type="inferred from homology"/>
<comment type="caution">
    <text evidence="6">The sequence shown here is derived from an EMBL/GenBank/DDBJ whole genome shotgun (WGS) entry which is preliminary data.</text>
</comment>
<comment type="similarity">
    <text evidence="2">Belongs to the FPP/GGPP synthase family.</text>
</comment>
<evidence type="ECO:0000256" key="4">
    <source>
        <dbReference type="ARBA" id="ARBA00022723"/>
    </source>
</evidence>